<feature type="transmembrane region" description="Helical" evidence="7">
    <location>
        <begin position="95"/>
        <end position="125"/>
    </location>
</feature>
<evidence type="ECO:0000256" key="5">
    <source>
        <dbReference type="ARBA" id="ARBA00022989"/>
    </source>
</evidence>
<evidence type="ECO:0000256" key="4">
    <source>
        <dbReference type="ARBA" id="ARBA00022692"/>
    </source>
</evidence>
<feature type="transmembrane region" description="Helical" evidence="7">
    <location>
        <begin position="23"/>
        <end position="49"/>
    </location>
</feature>
<comment type="caution">
    <text evidence="7">Lacks conserved residue(s) required for the propagation of feature annotation.</text>
</comment>
<feature type="compositionally biased region" description="Low complexity" evidence="8">
    <location>
        <begin position="308"/>
        <end position="326"/>
    </location>
</feature>
<evidence type="ECO:0000256" key="3">
    <source>
        <dbReference type="ARBA" id="ARBA00022475"/>
    </source>
</evidence>
<dbReference type="InterPro" id="IPR049142">
    <property type="entry name" value="MS_channel_1st"/>
</dbReference>
<accession>A0A397Q6M6</accession>
<dbReference type="SUPFAM" id="SSF82689">
    <property type="entry name" value="Mechanosensitive channel protein MscS (YggB), C-terminal domain"/>
    <property type="match status" value="1"/>
</dbReference>
<feature type="domain" description="Mechanosensitive ion channel MscS C-terminal" evidence="10">
    <location>
        <begin position="185"/>
        <end position="267"/>
    </location>
</feature>
<dbReference type="Pfam" id="PF00924">
    <property type="entry name" value="MS_channel_2nd"/>
    <property type="match status" value="1"/>
</dbReference>
<dbReference type="EMBL" id="QXDF01000001">
    <property type="protein sequence ID" value="RIA56603.1"/>
    <property type="molecule type" value="Genomic_DNA"/>
</dbReference>
<reference evidence="12 13" key="1">
    <citation type="submission" date="2018-08" db="EMBL/GenBank/DDBJ databases">
        <title>Genomic Encyclopedia of Archaeal and Bacterial Type Strains, Phase II (KMG-II): from individual species to whole genera.</title>
        <authorList>
            <person name="Goeker M."/>
        </authorList>
    </citation>
    <scope>NUCLEOTIDE SEQUENCE [LARGE SCALE GENOMIC DNA]</scope>
    <source>
        <strain evidence="12 13">DSM 5002</strain>
    </source>
</reference>
<keyword evidence="7" id="KW-0997">Cell inner membrane</keyword>
<dbReference type="GO" id="GO:0008381">
    <property type="term" value="F:mechanosensitive monoatomic ion channel activity"/>
    <property type="evidence" value="ECO:0007669"/>
    <property type="project" value="InterPro"/>
</dbReference>
<comment type="similarity">
    <text evidence="2 7">Belongs to the MscS (TC 1.A.23) family.</text>
</comment>
<feature type="transmembrane region" description="Helical" evidence="7">
    <location>
        <begin position="70"/>
        <end position="89"/>
    </location>
</feature>
<organism evidence="12 13">
    <name type="scientific">Dichotomicrobium thermohalophilum</name>
    <dbReference type="NCBI Taxonomy" id="933063"/>
    <lineage>
        <taxon>Bacteria</taxon>
        <taxon>Pseudomonadati</taxon>
        <taxon>Pseudomonadota</taxon>
        <taxon>Alphaproteobacteria</taxon>
        <taxon>Hyphomicrobiales</taxon>
        <taxon>Hyphomicrobiaceae</taxon>
        <taxon>Dichotomicrobium</taxon>
    </lineage>
</organism>
<dbReference type="AlphaFoldDB" id="A0A397Q6M6"/>
<evidence type="ECO:0000259" key="9">
    <source>
        <dbReference type="Pfam" id="PF00924"/>
    </source>
</evidence>
<dbReference type="Proteomes" id="UP000266273">
    <property type="component" value="Unassembled WGS sequence"/>
</dbReference>
<dbReference type="InterPro" id="IPR045275">
    <property type="entry name" value="MscS_archaea/bacteria_type"/>
</dbReference>
<protein>
    <recommendedName>
        <fullName evidence="7">Small-conductance mechanosensitive channel</fullName>
    </recommendedName>
</protein>
<keyword evidence="7" id="KW-0407">Ion channel</keyword>
<proteinExistence type="inferred from homology"/>
<name>A0A397Q6M6_9HYPH</name>
<dbReference type="Gene3D" id="3.30.70.100">
    <property type="match status" value="1"/>
</dbReference>
<evidence type="ECO:0000256" key="7">
    <source>
        <dbReference type="RuleBase" id="RU369025"/>
    </source>
</evidence>
<dbReference type="InterPro" id="IPR011014">
    <property type="entry name" value="MscS_channel_TM-2"/>
</dbReference>
<feature type="domain" description="Mechanosensitive ion channel MscS" evidence="9">
    <location>
        <begin position="112"/>
        <end position="178"/>
    </location>
</feature>
<dbReference type="SUPFAM" id="SSF82861">
    <property type="entry name" value="Mechanosensitive channel protein MscS (YggB), transmembrane region"/>
    <property type="match status" value="1"/>
</dbReference>
<dbReference type="InterPro" id="IPR023408">
    <property type="entry name" value="MscS_beta-dom_sf"/>
</dbReference>
<dbReference type="Gene3D" id="2.30.30.60">
    <property type="match status" value="1"/>
</dbReference>
<dbReference type="Pfam" id="PF21082">
    <property type="entry name" value="MS_channel_3rd"/>
    <property type="match status" value="1"/>
</dbReference>
<evidence type="ECO:0000259" key="10">
    <source>
        <dbReference type="Pfam" id="PF21082"/>
    </source>
</evidence>
<evidence type="ECO:0000313" key="12">
    <source>
        <dbReference type="EMBL" id="RIA56603.1"/>
    </source>
</evidence>
<dbReference type="Pfam" id="PF05552">
    <property type="entry name" value="MS_channel_1st_1"/>
    <property type="match status" value="1"/>
</dbReference>
<keyword evidence="4 7" id="KW-0812">Transmembrane</keyword>
<gene>
    <name evidence="12" type="ORF">BXY53_1709</name>
</gene>
<dbReference type="InterPro" id="IPR011066">
    <property type="entry name" value="MscS_channel_C_sf"/>
</dbReference>
<keyword evidence="13" id="KW-1185">Reference proteome</keyword>
<comment type="caution">
    <text evidence="12">The sequence shown here is derived from an EMBL/GenBank/DDBJ whole genome shotgun (WGS) entry which is preliminary data.</text>
</comment>
<keyword evidence="7" id="KW-0813">Transport</keyword>
<evidence type="ECO:0000256" key="2">
    <source>
        <dbReference type="ARBA" id="ARBA00008017"/>
    </source>
</evidence>
<sequence length="337" mass="36290">METLTDANQLSALASELIQQGTAFGISLISAIIILIAGYIVAGWASRALESRLREAKKFDATLIPVLGQALRYTILAFTAVLVLAQFGVQTASLIAVIGAAGLAIGLALQGTLQNVAAGLMLLILRPFQVGDWIDAAGKSGACEEIGLFMTKLKDFEGMFIAVPNSKIWADTIVNYSRNPHRRLVLDAGISYDDDIDRASEVLREMVNADERILQEPDPPQVLVSSYGDSSVNLQIRAWTRNDEFWPVHFDMTRAIKYALDEARITIPYPHRHVIISADGEDRIQLAESASAAPKRTTRKAPAKSTESAPPTKTASADSASAAKGSASRRKPTGKSG</sequence>
<comment type="function">
    <text evidence="7">Mechanosensitive channel that participates in the regulation of osmotic pressure changes within the cell, opening in response to stretch forces in the membrane lipid bilayer, without the need for other proteins. Contributes to normal resistance to hypoosmotic shock. Forms an ion channel of 1.0 nanosiemens conductance with a slight preference for anions.</text>
</comment>
<evidence type="ECO:0000259" key="11">
    <source>
        <dbReference type="Pfam" id="PF21088"/>
    </source>
</evidence>
<comment type="subunit">
    <text evidence="7">Homoheptamer.</text>
</comment>
<evidence type="ECO:0000256" key="8">
    <source>
        <dbReference type="SAM" id="MobiDB-lite"/>
    </source>
</evidence>
<dbReference type="GO" id="GO:0005886">
    <property type="term" value="C:plasma membrane"/>
    <property type="evidence" value="ECO:0007669"/>
    <property type="project" value="UniProtKB-SubCell"/>
</dbReference>
<dbReference type="PANTHER" id="PTHR30221">
    <property type="entry name" value="SMALL-CONDUCTANCE MECHANOSENSITIVE CHANNEL"/>
    <property type="match status" value="1"/>
</dbReference>
<keyword evidence="6 7" id="KW-0472">Membrane</keyword>
<evidence type="ECO:0000256" key="1">
    <source>
        <dbReference type="ARBA" id="ARBA00004651"/>
    </source>
</evidence>
<dbReference type="RefSeq" id="WP_119061381.1">
    <property type="nucleotide sequence ID" value="NZ_QXDF01000001.1"/>
</dbReference>
<feature type="compositionally biased region" description="Basic residues" evidence="8">
    <location>
        <begin position="327"/>
        <end position="337"/>
    </location>
</feature>
<dbReference type="InterPro" id="IPR010920">
    <property type="entry name" value="LSM_dom_sf"/>
</dbReference>
<feature type="domain" description="Mechanosensitive ion channel transmembrane helices 2/3" evidence="11">
    <location>
        <begin position="70"/>
        <end position="110"/>
    </location>
</feature>
<comment type="subcellular location">
    <subcellularLocation>
        <location evidence="7">Cell inner membrane</location>
        <topology evidence="7">Multi-pass membrane protein</topology>
    </subcellularLocation>
    <subcellularLocation>
        <location evidence="1">Cell membrane</location>
        <topology evidence="1">Multi-pass membrane protein</topology>
    </subcellularLocation>
</comment>
<dbReference type="Pfam" id="PF21088">
    <property type="entry name" value="MS_channel_1st"/>
    <property type="match status" value="1"/>
</dbReference>
<dbReference type="SUPFAM" id="SSF50182">
    <property type="entry name" value="Sm-like ribonucleoproteins"/>
    <property type="match status" value="1"/>
</dbReference>
<evidence type="ECO:0000313" key="13">
    <source>
        <dbReference type="Proteomes" id="UP000266273"/>
    </source>
</evidence>
<keyword evidence="3" id="KW-1003">Cell membrane</keyword>
<keyword evidence="5 7" id="KW-1133">Transmembrane helix</keyword>
<keyword evidence="7" id="KW-0406">Ion transport</keyword>
<dbReference type="InterPro" id="IPR049278">
    <property type="entry name" value="MS_channel_C"/>
</dbReference>
<evidence type="ECO:0000256" key="6">
    <source>
        <dbReference type="ARBA" id="ARBA00023136"/>
    </source>
</evidence>
<dbReference type="Gene3D" id="1.10.287.1260">
    <property type="match status" value="1"/>
</dbReference>
<dbReference type="OrthoDB" id="9814206at2"/>
<dbReference type="PANTHER" id="PTHR30221:SF1">
    <property type="entry name" value="SMALL-CONDUCTANCE MECHANOSENSITIVE CHANNEL"/>
    <property type="match status" value="1"/>
</dbReference>
<dbReference type="InterPro" id="IPR006685">
    <property type="entry name" value="MscS_channel_2nd"/>
</dbReference>
<dbReference type="InterPro" id="IPR008910">
    <property type="entry name" value="MSC_TM_helix"/>
</dbReference>
<feature type="region of interest" description="Disordered" evidence="8">
    <location>
        <begin position="288"/>
        <end position="337"/>
    </location>
</feature>